<evidence type="ECO:0000313" key="3">
    <source>
        <dbReference type="Proteomes" id="UP000238196"/>
    </source>
</evidence>
<keyword evidence="1" id="KW-1133">Transmembrane helix</keyword>
<evidence type="ECO:0000256" key="1">
    <source>
        <dbReference type="SAM" id="Phobius"/>
    </source>
</evidence>
<gene>
    <name evidence="2" type="ORF">C4K68_03855</name>
</gene>
<sequence length="836" mass="95854">MDSSCWQVLGIEPSMDTAAIRHAYQARLAHTNSAADYQGFKHLLSAYEEALRYARRGVSVGAALPVTEASQAKDPEVLLSVPPAPEMARIKEAVHYDLAPSAACLTVEEEHELAVESFPERVKPPEKDQKGVAVSVSHFLQNIVTLALPTEASVLTEREMAGLTGKPDTHEVTASLCTKANAYTEKEVPSLTDEELSQMPWQMLAELAERGQQQAQTHLLSWCTQQHPERLPLMLSVLHFQPLNEERAIHEQAPFYRAVRRMGLSDQVIPQLQAISQKQQLEALPQQYLRWLLTDDEAPLMAALLGIKGDEPLHRLYRYAWTVGGGGEVLLEEMLSVSLPEEALDSWLLTCLQVQARQALSWCREWQGAESLWQVANGQPVTCEVAQMEFNAWEGFYISQAEDWYSRVRYYTSEQMRNLTRLFDAENDSRFAAYDSLYELYSQSDFPWPEEVFSWDHYRIWLFLLQAVDITEGTEVVVKWCELVKANSIQPEIWSFGKSAYFSLCRAFVEAEGCSITLKKKLRTIEHQWPQYLVDIIEINEVRPETFLRPFYSAQEVYALLQNKLDLFAEHDHYWLLLCGMLLHSSELSEDERGQVRSWIEEAISTVVPFEDRALLGNEMLEGKTDFLRTLMRLQAKSLSDQLLLHKLRPLWDNIKGPSSQTIDTSDLVKLRKEMDNELNPISLRFAISIKLHHYQTLVNVYQNTESVPGWKIWKPDYRVGRFTTLVFMFVFAVFSYGLSLKLPSHLYWPSMIIPALLGVSMCMRRLRDANLGWRTLLVFLIAAIWFPWVMFGILLFKPDPLPTMYGPSRRFSTGQLDDLADCLRQLSGINTEPRK</sequence>
<organism evidence="2 3">
    <name type="scientific">Proteobacteria bacterium 228</name>
    <dbReference type="NCBI Taxonomy" id="2083153"/>
    <lineage>
        <taxon>Bacteria</taxon>
        <taxon>Pseudomonadati</taxon>
        <taxon>Pseudomonadota</taxon>
    </lineage>
</organism>
<accession>A0A2S5KVH8</accession>
<keyword evidence="1" id="KW-0812">Transmembrane</keyword>
<dbReference type="AlphaFoldDB" id="A0A2S5KVH8"/>
<dbReference type="OrthoDB" id="9816462at2"/>
<dbReference type="Proteomes" id="UP000238196">
    <property type="component" value="Unassembled WGS sequence"/>
</dbReference>
<comment type="caution">
    <text evidence="2">The sequence shown here is derived from an EMBL/GenBank/DDBJ whole genome shotgun (WGS) entry which is preliminary data.</text>
</comment>
<proteinExistence type="predicted"/>
<feature type="transmembrane region" description="Helical" evidence="1">
    <location>
        <begin position="720"/>
        <end position="741"/>
    </location>
</feature>
<protein>
    <recommendedName>
        <fullName evidence="4">J domain-containing protein</fullName>
    </recommendedName>
</protein>
<reference evidence="2 3" key="1">
    <citation type="submission" date="2018-02" db="EMBL/GenBank/DDBJ databases">
        <title>novel marine gammaproteobacteria from coastal saline agro ecosystem.</title>
        <authorList>
            <person name="Krishnan R."/>
            <person name="Ramesh Kumar N."/>
        </authorList>
    </citation>
    <scope>NUCLEOTIDE SEQUENCE [LARGE SCALE GENOMIC DNA]</scope>
    <source>
        <strain evidence="2 3">228</strain>
    </source>
</reference>
<dbReference type="EMBL" id="PRLP01000012">
    <property type="protein sequence ID" value="PPC78652.1"/>
    <property type="molecule type" value="Genomic_DNA"/>
</dbReference>
<evidence type="ECO:0008006" key="4">
    <source>
        <dbReference type="Google" id="ProtNLM"/>
    </source>
</evidence>
<feature type="transmembrane region" description="Helical" evidence="1">
    <location>
        <begin position="776"/>
        <end position="797"/>
    </location>
</feature>
<keyword evidence="1" id="KW-0472">Membrane</keyword>
<evidence type="ECO:0000313" key="2">
    <source>
        <dbReference type="EMBL" id="PPC78652.1"/>
    </source>
</evidence>
<name>A0A2S5KVH8_9PROT</name>